<keyword evidence="9" id="KW-1185">Reference proteome</keyword>
<evidence type="ECO:0000256" key="6">
    <source>
        <dbReference type="RuleBase" id="RU363076"/>
    </source>
</evidence>
<gene>
    <name evidence="8" type="ORF">DFJ68_1532</name>
</gene>
<dbReference type="InterPro" id="IPR045214">
    <property type="entry name" value="Surf1/Surf4"/>
</dbReference>
<sequence length="300" mass="32295">MLRLWLTRRWIVATLVAVTFGVACYHLGLWQWHRHVEQQTKVTAIATNYDSAPRPLSDLAGRLADLPAERQWTRVTLTGTYAEGSDLLVRNRTLDDNPGFEVVTPFTTDGRTLLVDRGWVPSGEDAAVTPVADPPPSGSVEVTGWVRTAEPSLGRDLPAPQLASVSVQDARRLVPGLDTADVYVVLGSQQPPAAVGSHPLQLLPRPTEDLGPHQAYAYQWWLFMPGGLVFVVLALRREAAAAAEPGDPASGDVGPTDDGGLGPTGDQTGDGRRTPVAAGATPRTRPAKPKKVRIWDEEDG</sequence>
<evidence type="ECO:0000256" key="3">
    <source>
        <dbReference type="ARBA" id="ARBA00022692"/>
    </source>
</evidence>
<organism evidence="8 9">
    <name type="scientific">Terracoccus luteus</name>
    <dbReference type="NCBI Taxonomy" id="53356"/>
    <lineage>
        <taxon>Bacteria</taxon>
        <taxon>Bacillati</taxon>
        <taxon>Actinomycetota</taxon>
        <taxon>Actinomycetes</taxon>
        <taxon>Micrococcales</taxon>
        <taxon>Intrasporangiaceae</taxon>
        <taxon>Terracoccus</taxon>
    </lineage>
</organism>
<keyword evidence="6" id="KW-1003">Cell membrane</keyword>
<dbReference type="OrthoDB" id="9807214at2"/>
<dbReference type="GO" id="GO:0005886">
    <property type="term" value="C:plasma membrane"/>
    <property type="evidence" value="ECO:0007669"/>
    <property type="project" value="UniProtKB-SubCell"/>
</dbReference>
<feature type="transmembrane region" description="Helical" evidence="6">
    <location>
        <begin position="12"/>
        <end position="32"/>
    </location>
</feature>
<keyword evidence="3 6" id="KW-0812">Transmembrane</keyword>
<comment type="caution">
    <text evidence="8">The sequence shown here is derived from an EMBL/GenBank/DDBJ whole genome shotgun (WGS) entry which is preliminary data.</text>
</comment>
<dbReference type="Pfam" id="PF02104">
    <property type="entry name" value="SURF1"/>
    <property type="match status" value="1"/>
</dbReference>
<dbReference type="PANTHER" id="PTHR23427:SF2">
    <property type="entry name" value="SURFEIT LOCUS PROTEIN 1"/>
    <property type="match status" value="1"/>
</dbReference>
<proteinExistence type="inferred from homology"/>
<keyword evidence="4 6" id="KW-1133">Transmembrane helix</keyword>
<evidence type="ECO:0000256" key="2">
    <source>
        <dbReference type="ARBA" id="ARBA00007165"/>
    </source>
</evidence>
<protein>
    <recommendedName>
        <fullName evidence="6">SURF1-like protein</fullName>
    </recommendedName>
</protein>
<evidence type="ECO:0000256" key="4">
    <source>
        <dbReference type="ARBA" id="ARBA00022989"/>
    </source>
</evidence>
<comment type="similarity">
    <text evidence="2 6">Belongs to the SURF1 family.</text>
</comment>
<reference evidence="8 9" key="1">
    <citation type="submission" date="2018-10" db="EMBL/GenBank/DDBJ databases">
        <title>Sequencing the genomes of 1000 actinobacteria strains.</title>
        <authorList>
            <person name="Klenk H.-P."/>
        </authorList>
    </citation>
    <scope>NUCLEOTIDE SEQUENCE [LARGE SCALE GENOMIC DNA]</scope>
    <source>
        <strain evidence="8 9">DSM 44267</strain>
    </source>
</reference>
<dbReference type="CDD" id="cd06662">
    <property type="entry name" value="SURF1"/>
    <property type="match status" value="1"/>
</dbReference>
<dbReference type="InterPro" id="IPR002994">
    <property type="entry name" value="Surf1/Shy1"/>
</dbReference>
<feature type="region of interest" description="Disordered" evidence="7">
    <location>
        <begin position="242"/>
        <end position="300"/>
    </location>
</feature>
<dbReference type="PROSITE" id="PS51257">
    <property type="entry name" value="PROKAR_LIPOPROTEIN"/>
    <property type="match status" value="1"/>
</dbReference>
<evidence type="ECO:0000256" key="1">
    <source>
        <dbReference type="ARBA" id="ARBA00004370"/>
    </source>
</evidence>
<dbReference type="AlphaFoldDB" id="A0A495XZE7"/>
<name>A0A495XZE7_9MICO</name>
<dbReference type="PROSITE" id="PS50895">
    <property type="entry name" value="SURF1"/>
    <property type="match status" value="1"/>
</dbReference>
<dbReference type="PANTHER" id="PTHR23427">
    <property type="entry name" value="SURFEIT LOCUS PROTEIN"/>
    <property type="match status" value="1"/>
</dbReference>
<evidence type="ECO:0000256" key="5">
    <source>
        <dbReference type="ARBA" id="ARBA00023136"/>
    </source>
</evidence>
<dbReference type="Proteomes" id="UP000278440">
    <property type="component" value="Unassembled WGS sequence"/>
</dbReference>
<evidence type="ECO:0000313" key="9">
    <source>
        <dbReference type="Proteomes" id="UP000278440"/>
    </source>
</evidence>
<keyword evidence="5 6" id="KW-0472">Membrane</keyword>
<evidence type="ECO:0000313" key="8">
    <source>
        <dbReference type="EMBL" id="RKT78096.1"/>
    </source>
</evidence>
<accession>A0A495XZE7</accession>
<comment type="subcellular location">
    <subcellularLocation>
        <location evidence="6">Cell membrane</location>
        <topology evidence="6">Multi-pass membrane protein</topology>
    </subcellularLocation>
    <subcellularLocation>
        <location evidence="1">Membrane</location>
    </subcellularLocation>
</comment>
<evidence type="ECO:0000256" key="7">
    <source>
        <dbReference type="SAM" id="MobiDB-lite"/>
    </source>
</evidence>
<dbReference type="EMBL" id="RBXT01000001">
    <property type="protein sequence ID" value="RKT78096.1"/>
    <property type="molecule type" value="Genomic_DNA"/>
</dbReference>
<comment type="caution">
    <text evidence="6">Lacks conserved residue(s) required for the propagation of feature annotation.</text>
</comment>
<dbReference type="RefSeq" id="WP_121032240.1">
    <property type="nucleotide sequence ID" value="NZ_RBXT01000001.1"/>
</dbReference>